<keyword evidence="11 19" id="KW-0460">Magnesium</keyword>
<comment type="cofactor">
    <cofactor evidence="1 19">
        <name>Mg(2+)</name>
        <dbReference type="ChEBI" id="CHEBI:18420"/>
    </cofactor>
</comment>
<dbReference type="EC" id="2.7.8.26" evidence="5 19"/>
<evidence type="ECO:0000256" key="12">
    <source>
        <dbReference type="ARBA" id="ARBA00022989"/>
    </source>
</evidence>
<dbReference type="GO" id="GO:0005886">
    <property type="term" value="C:plasma membrane"/>
    <property type="evidence" value="ECO:0007669"/>
    <property type="project" value="UniProtKB-SubCell"/>
</dbReference>
<feature type="transmembrane region" description="Helical" evidence="19">
    <location>
        <begin position="184"/>
        <end position="202"/>
    </location>
</feature>
<evidence type="ECO:0000256" key="3">
    <source>
        <dbReference type="ARBA" id="ARBA00004663"/>
    </source>
</evidence>
<dbReference type="GO" id="GO:0009236">
    <property type="term" value="P:cobalamin biosynthetic process"/>
    <property type="evidence" value="ECO:0007669"/>
    <property type="project" value="UniProtKB-UniRule"/>
</dbReference>
<evidence type="ECO:0000256" key="19">
    <source>
        <dbReference type="HAMAP-Rule" id="MF_00719"/>
    </source>
</evidence>
<comment type="subcellular location">
    <subcellularLocation>
        <location evidence="2 19">Cell membrane</location>
        <topology evidence="2 19">Multi-pass membrane protein</topology>
    </subcellularLocation>
</comment>
<feature type="transmembrane region" description="Helical" evidence="19">
    <location>
        <begin position="35"/>
        <end position="54"/>
    </location>
</feature>
<evidence type="ECO:0000256" key="5">
    <source>
        <dbReference type="ARBA" id="ARBA00013200"/>
    </source>
</evidence>
<evidence type="ECO:0000313" key="20">
    <source>
        <dbReference type="EMBL" id="VYS79996.1"/>
    </source>
</evidence>
<evidence type="ECO:0000256" key="13">
    <source>
        <dbReference type="ARBA" id="ARBA00023136"/>
    </source>
</evidence>
<comment type="similarity">
    <text evidence="4 19">Belongs to the CobS family.</text>
</comment>
<evidence type="ECO:0000256" key="17">
    <source>
        <dbReference type="ARBA" id="ARBA00048623"/>
    </source>
</evidence>
<dbReference type="UniPathway" id="UPA00148">
    <property type="reaction ID" value="UER00238"/>
</dbReference>
<evidence type="ECO:0000256" key="15">
    <source>
        <dbReference type="ARBA" id="ARBA00032605"/>
    </source>
</evidence>
<sequence>MKGFWETVVVAFSLYSALPMPQIPWNKGNMGYAMAAFPLVGLLVGGAQVLWACLVPQMGFSTPWVAAAVAAILPVAVTGGIHLDGFCDVSDALASHASREKKLEIMKDSHAGAFALIALGCYFVLTFALWAELYAAPSRRAEILVGLGYLLSRGMAACSVVSFPKAKDSGLLRTFSDSAQKRGVFLWGISWSALAAVGMVALQPVQGGIALLLAALWFCYYFYKSRREFGGITGDLAGWFLTVCELLILAGVLIGGRILG</sequence>
<dbReference type="HAMAP" id="MF_00719">
    <property type="entry name" value="CobS"/>
    <property type="match status" value="1"/>
</dbReference>
<dbReference type="PANTHER" id="PTHR34148">
    <property type="entry name" value="ADENOSYLCOBINAMIDE-GDP RIBAZOLETRANSFERASE"/>
    <property type="match status" value="1"/>
</dbReference>
<keyword evidence="9 19" id="KW-0808">Transferase</keyword>
<accession>A0A6N2RGL9</accession>
<feature type="transmembrane region" description="Helical" evidence="19">
    <location>
        <begin position="111"/>
        <end position="131"/>
    </location>
</feature>
<keyword evidence="8 19" id="KW-0169">Cobalamin biosynthesis</keyword>
<gene>
    <name evidence="19 20" type="primary">cobS</name>
    <name evidence="20" type="ORF">AULFYP135_00418</name>
</gene>
<evidence type="ECO:0000256" key="10">
    <source>
        <dbReference type="ARBA" id="ARBA00022692"/>
    </source>
</evidence>
<comment type="catalytic activity">
    <reaction evidence="17 19">
        <text>alpha-ribazole + adenosylcob(III)inamide-GDP = adenosylcob(III)alamin + GMP + H(+)</text>
        <dbReference type="Rhea" id="RHEA:16049"/>
        <dbReference type="ChEBI" id="CHEBI:10329"/>
        <dbReference type="ChEBI" id="CHEBI:15378"/>
        <dbReference type="ChEBI" id="CHEBI:18408"/>
        <dbReference type="ChEBI" id="CHEBI:58115"/>
        <dbReference type="ChEBI" id="CHEBI:60487"/>
        <dbReference type="EC" id="2.7.8.26"/>
    </reaction>
</comment>
<feature type="transmembrane region" description="Helical" evidence="19">
    <location>
        <begin position="208"/>
        <end position="224"/>
    </location>
</feature>
<dbReference type="GO" id="GO:0051073">
    <property type="term" value="F:adenosylcobinamide-GDP ribazoletransferase activity"/>
    <property type="evidence" value="ECO:0007669"/>
    <property type="project" value="UniProtKB-UniRule"/>
</dbReference>
<comment type="function">
    <text evidence="14 19">Joins adenosylcobinamide-GDP and alpha-ribazole to generate adenosylcobalamin (Ado-cobalamin). Also synthesizes adenosylcobalamin 5'-phosphate from adenosylcobinamide-GDP and alpha-ribazole 5'-phosphate.</text>
</comment>
<evidence type="ECO:0000256" key="16">
    <source>
        <dbReference type="ARBA" id="ARBA00032853"/>
    </source>
</evidence>
<evidence type="ECO:0000256" key="2">
    <source>
        <dbReference type="ARBA" id="ARBA00004651"/>
    </source>
</evidence>
<protein>
    <recommendedName>
        <fullName evidence="6 19">Adenosylcobinamide-GDP ribazoletransferase</fullName>
        <ecNumber evidence="5 19">2.7.8.26</ecNumber>
    </recommendedName>
    <alternativeName>
        <fullName evidence="16 19">Cobalamin synthase</fullName>
    </alternativeName>
    <alternativeName>
        <fullName evidence="15 19">Cobalamin-5'-phosphate synthase</fullName>
    </alternativeName>
</protein>
<dbReference type="InterPro" id="IPR003805">
    <property type="entry name" value="CobS"/>
</dbReference>
<keyword evidence="13 19" id="KW-0472">Membrane</keyword>
<evidence type="ECO:0000256" key="1">
    <source>
        <dbReference type="ARBA" id="ARBA00001946"/>
    </source>
</evidence>
<name>A0A6N2RGL9_9FIRM</name>
<keyword evidence="10 19" id="KW-0812">Transmembrane</keyword>
<reference evidence="20" key="1">
    <citation type="submission" date="2019-11" db="EMBL/GenBank/DDBJ databases">
        <authorList>
            <person name="Feng L."/>
        </authorList>
    </citation>
    <scope>NUCLEOTIDE SEQUENCE</scope>
    <source>
        <strain evidence="20">AundefinedLFYP135</strain>
    </source>
</reference>
<dbReference type="PANTHER" id="PTHR34148:SF1">
    <property type="entry name" value="ADENOSYLCOBINAMIDE-GDP RIBAZOLETRANSFERASE"/>
    <property type="match status" value="1"/>
</dbReference>
<evidence type="ECO:0000256" key="6">
    <source>
        <dbReference type="ARBA" id="ARBA00015850"/>
    </source>
</evidence>
<evidence type="ECO:0000256" key="18">
    <source>
        <dbReference type="ARBA" id="ARBA00049504"/>
    </source>
</evidence>
<evidence type="ECO:0000256" key="14">
    <source>
        <dbReference type="ARBA" id="ARBA00025228"/>
    </source>
</evidence>
<organism evidence="20">
    <name type="scientific">uncultured Anaerotruncus sp</name>
    <dbReference type="NCBI Taxonomy" id="905011"/>
    <lineage>
        <taxon>Bacteria</taxon>
        <taxon>Bacillati</taxon>
        <taxon>Bacillota</taxon>
        <taxon>Clostridia</taxon>
        <taxon>Eubacteriales</taxon>
        <taxon>Oscillospiraceae</taxon>
        <taxon>Anaerotruncus</taxon>
        <taxon>environmental samples</taxon>
    </lineage>
</organism>
<evidence type="ECO:0000256" key="11">
    <source>
        <dbReference type="ARBA" id="ARBA00022842"/>
    </source>
</evidence>
<evidence type="ECO:0000256" key="8">
    <source>
        <dbReference type="ARBA" id="ARBA00022573"/>
    </source>
</evidence>
<keyword evidence="12 19" id="KW-1133">Transmembrane helix</keyword>
<evidence type="ECO:0000256" key="9">
    <source>
        <dbReference type="ARBA" id="ARBA00022679"/>
    </source>
</evidence>
<comment type="catalytic activity">
    <reaction evidence="18 19">
        <text>alpha-ribazole 5'-phosphate + adenosylcob(III)inamide-GDP = adenosylcob(III)alamin 5'-phosphate + GMP + H(+)</text>
        <dbReference type="Rhea" id="RHEA:23560"/>
        <dbReference type="ChEBI" id="CHEBI:15378"/>
        <dbReference type="ChEBI" id="CHEBI:57918"/>
        <dbReference type="ChEBI" id="CHEBI:58115"/>
        <dbReference type="ChEBI" id="CHEBI:60487"/>
        <dbReference type="ChEBI" id="CHEBI:60493"/>
        <dbReference type="EC" id="2.7.8.26"/>
    </reaction>
</comment>
<dbReference type="EMBL" id="CACRSL010000003">
    <property type="protein sequence ID" value="VYS79996.1"/>
    <property type="molecule type" value="Genomic_DNA"/>
</dbReference>
<evidence type="ECO:0000256" key="4">
    <source>
        <dbReference type="ARBA" id="ARBA00010561"/>
    </source>
</evidence>
<dbReference type="Pfam" id="PF02654">
    <property type="entry name" value="CobS"/>
    <property type="match status" value="1"/>
</dbReference>
<evidence type="ECO:0000256" key="7">
    <source>
        <dbReference type="ARBA" id="ARBA00022475"/>
    </source>
</evidence>
<comment type="pathway">
    <text evidence="3 19">Cofactor biosynthesis; adenosylcobalamin biosynthesis; adenosylcobalamin from cob(II)yrinate a,c-diamide: step 7/7.</text>
</comment>
<dbReference type="GO" id="GO:0008818">
    <property type="term" value="F:cobalamin 5'-phosphate synthase activity"/>
    <property type="evidence" value="ECO:0007669"/>
    <property type="project" value="UniProtKB-UniRule"/>
</dbReference>
<proteinExistence type="inferred from homology"/>
<feature type="transmembrane region" description="Helical" evidence="19">
    <location>
        <begin position="236"/>
        <end position="259"/>
    </location>
</feature>
<dbReference type="AlphaFoldDB" id="A0A6N2RGL9"/>
<keyword evidence="7 19" id="KW-1003">Cell membrane</keyword>